<feature type="compositionally biased region" description="Low complexity" evidence="1">
    <location>
        <begin position="112"/>
        <end position="129"/>
    </location>
</feature>
<comment type="caution">
    <text evidence="3">The sequence shown here is derived from an EMBL/GenBank/DDBJ whole genome shotgun (WGS) entry which is preliminary data.</text>
</comment>
<accession>A0A8H5C0S0</accession>
<feature type="region of interest" description="Disordered" evidence="1">
    <location>
        <begin position="161"/>
        <end position="187"/>
    </location>
</feature>
<evidence type="ECO:0000256" key="1">
    <source>
        <dbReference type="SAM" id="MobiDB-lite"/>
    </source>
</evidence>
<dbReference type="AlphaFoldDB" id="A0A8H5C0S0"/>
<feature type="compositionally biased region" description="Gly residues" evidence="1">
    <location>
        <begin position="171"/>
        <end position="180"/>
    </location>
</feature>
<feature type="compositionally biased region" description="Low complexity" evidence="1">
    <location>
        <begin position="35"/>
        <end position="62"/>
    </location>
</feature>
<feature type="transmembrane region" description="Helical" evidence="2">
    <location>
        <begin position="221"/>
        <end position="244"/>
    </location>
</feature>
<feature type="compositionally biased region" description="Low complexity" evidence="1">
    <location>
        <begin position="73"/>
        <end position="84"/>
    </location>
</feature>
<gene>
    <name evidence="3" type="ORF">D9758_014581</name>
</gene>
<keyword evidence="4" id="KW-1185">Reference proteome</keyword>
<feature type="compositionally biased region" description="Polar residues" evidence="1">
    <location>
        <begin position="1"/>
        <end position="22"/>
    </location>
</feature>
<feature type="region of interest" description="Disordered" evidence="1">
    <location>
        <begin position="1"/>
        <end position="146"/>
    </location>
</feature>
<dbReference type="EMBL" id="JAACJM010000316">
    <property type="protein sequence ID" value="KAF5332033.1"/>
    <property type="molecule type" value="Genomic_DNA"/>
</dbReference>
<protein>
    <submittedName>
        <fullName evidence="3">Uncharacterized protein</fullName>
    </submittedName>
</protein>
<keyword evidence="2" id="KW-0472">Membrane</keyword>
<sequence length="265" mass="27256">MTMTTNSKPKSGTVDSLDSQNDVPPPAYSETQPIATPGFGSSSPAAASGFASGSTSASMPASTPTPTPPVLDPYNPYNNPFNNPWQSTSSTPSASVLGSSSGPGPRQPLLTSPSPHSHQQSHSPHSYSHTDMPQFPNYPRYDGTVTGGGIGAGAGLNVPPGINVNPWQNGPGTGPGGHGAFGPTPTQHLHNQGIPYAYYDPRSEHSIVQADARARKRFVGAVAWVLCVGVLVGLLVRGYCMGYFDDLGKMPPLPGWPGGPGAGGV</sequence>
<evidence type="ECO:0000313" key="4">
    <source>
        <dbReference type="Proteomes" id="UP000559256"/>
    </source>
</evidence>
<name>A0A8H5C0S0_9AGAR</name>
<feature type="compositionally biased region" description="Polar residues" evidence="1">
    <location>
        <begin position="85"/>
        <end position="102"/>
    </location>
</feature>
<keyword evidence="2" id="KW-0812">Transmembrane</keyword>
<evidence type="ECO:0000313" key="3">
    <source>
        <dbReference type="EMBL" id="KAF5332033.1"/>
    </source>
</evidence>
<keyword evidence="2" id="KW-1133">Transmembrane helix</keyword>
<dbReference type="OrthoDB" id="2988151at2759"/>
<evidence type="ECO:0000256" key="2">
    <source>
        <dbReference type="SAM" id="Phobius"/>
    </source>
</evidence>
<proteinExistence type="predicted"/>
<dbReference type="Proteomes" id="UP000559256">
    <property type="component" value="Unassembled WGS sequence"/>
</dbReference>
<organism evidence="3 4">
    <name type="scientific">Tetrapyrgos nigripes</name>
    <dbReference type="NCBI Taxonomy" id="182062"/>
    <lineage>
        <taxon>Eukaryota</taxon>
        <taxon>Fungi</taxon>
        <taxon>Dikarya</taxon>
        <taxon>Basidiomycota</taxon>
        <taxon>Agaricomycotina</taxon>
        <taxon>Agaricomycetes</taxon>
        <taxon>Agaricomycetidae</taxon>
        <taxon>Agaricales</taxon>
        <taxon>Marasmiineae</taxon>
        <taxon>Marasmiaceae</taxon>
        <taxon>Tetrapyrgos</taxon>
    </lineage>
</organism>
<reference evidence="3 4" key="1">
    <citation type="journal article" date="2020" name="ISME J.">
        <title>Uncovering the hidden diversity of litter-decomposition mechanisms in mushroom-forming fungi.</title>
        <authorList>
            <person name="Floudas D."/>
            <person name="Bentzer J."/>
            <person name="Ahren D."/>
            <person name="Johansson T."/>
            <person name="Persson P."/>
            <person name="Tunlid A."/>
        </authorList>
    </citation>
    <scope>NUCLEOTIDE SEQUENCE [LARGE SCALE GENOMIC DNA]</scope>
    <source>
        <strain evidence="3 4">CBS 291.85</strain>
    </source>
</reference>